<evidence type="ECO:0000313" key="1">
    <source>
        <dbReference type="EMBL" id="OGZ11375.1"/>
    </source>
</evidence>
<gene>
    <name evidence="1" type="ORF">A2942_04150</name>
</gene>
<organism evidence="1 2">
    <name type="scientific">Candidatus Lloydbacteria bacterium RIFCSPLOWO2_01_FULL_50_20</name>
    <dbReference type="NCBI Taxonomy" id="1798665"/>
    <lineage>
        <taxon>Bacteria</taxon>
        <taxon>Candidatus Lloydiibacteriota</taxon>
    </lineage>
</organism>
<accession>A0A1G2DCJ9</accession>
<evidence type="ECO:0008006" key="3">
    <source>
        <dbReference type="Google" id="ProtNLM"/>
    </source>
</evidence>
<dbReference type="AlphaFoldDB" id="A0A1G2DCJ9"/>
<reference evidence="1 2" key="1">
    <citation type="journal article" date="2016" name="Nat. Commun.">
        <title>Thousands of microbial genomes shed light on interconnected biogeochemical processes in an aquifer system.</title>
        <authorList>
            <person name="Anantharaman K."/>
            <person name="Brown C.T."/>
            <person name="Hug L.A."/>
            <person name="Sharon I."/>
            <person name="Castelle C.J."/>
            <person name="Probst A.J."/>
            <person name="Thomas B.C."/>
            <person name="Singh A."/>
            <person name="Wilkins M.J."/>
            <person name="Karaoz U."/>
            <person name="Brodie E.L."/>
            <person name="Williams K.H."/>
            <person name="Hubbard S.S."/>
            <person name="Banfield J.F."/>
        </authorList>
    </citation>
    <scope>NUCLEOTIDE SEQUENCE [LARGE SCALE GENOMIC DNA]</scope>
</reference>
<proteinExistence type="predicted"/>
<comment type="caution">
    <text evidence="1">The sequence shown here is derived from an EMBL/GenBank/DDBJ whole genome shotgun (WGS) entry which is preliminary data.</text>
</comment>
<dbReference type="Proteomes" id="UP000178534">
    <property type="component" value="Unassembled WGS sequence"/>
</dbReference>
<sequence>MTNQEGIKKFIIAACAILVLSILAVLLVNLAKTKGFLLNKDNTPVAVYTLEIREPQPVTTNVTGQIAEVDLKRKTVRLSTNGKNSYTGIVTADTQILRGERHVKLSEIRVGDVGTLFTIGAIDRTFEIEAIRIIENIRNMEDGPPPAASF</sequence>
<dbReference type="EMBL" id="MHLP01000038">
    <property type="protein sequence ID" value="OGZ11375.1"/>
    <property type="molecule type" value="Genomic_DNA"/>
</dbReference>
<dbReference type="STRING" id="1798665.A2942_04150"/>
<name>A0A1G2DCJ9_9BACT</name>
<evidence type="ECO:0000313" key="2">
    <source>
        <dbReference type="Proteomes" id="UP000178534"/>
    </source>
</evidence>
<protein>
    <recommendedName>
        <fullName evidence="3">DUF5666 domain-containing protein</fullName>
    </recommendedName>
</protein>